<sequence length="185" mass="20666">MTWKDWIRFCFWIAALAGTSVTVSGCASSTVSFREKDSSGYSDDSAPKILSKAALRVSRDWDRLISYQSHLPPAALGISRIQKTGVMGRRFTMKYIGPIQPFLSKIGKTVRWTIKVVGQKPATQPMIEIRARKESLYDILRDAGVQITPSAWIVLRPEGREIDLIYPPPLPSKRSGAREGLADEK</sequence>
<dbReference type="AlphaFoldDB" id="A0A1V3SWS8"/>
<dbReference type="Gene3D" id="3.55.50.60">
    <property type="entry name" value="DotD protein"/>
    <property type="match status" value="1"/>
</dbReference>
<accession>A0A1V3SWS8</accession>
<evidence type="ECO:0000313" key="2">
    <source>
        <dbReference type="Proteomes" id="UP000188586"/>
    </source>
</evidence>
<dbReference type="InterPro" id="IPR031817">
    <property type="entry name" value="DotD"/>
</dbReference>
<gene>
    <name evidence="1" type="ORF">BOX24_05290</name>
</gene>
<dbReference type="RefSeq" id="WP_077303874.1">
    <property type="nucleotide sequence ID" value="NZ_JBPKCJ010000001.1"/>
</dbReference>
<protein>
    <submittedName>
        <fullName evidence="1">Uncharacterized protein</fullName>
    </submittedName>
</protein>
<comment type="caution">
    <text evidence="1">The sequence shown here is derived from an EMBL/GenBank/DDBJ whole genome shotgun (WGS) entry which is preliminary data.</text>
</comment>
<name>A0A1V3SWS8_9BACT</name>
<organism evidence="1 2">
    <name type="scientific">Leptospirillum ferriphilum</name>
    <dbReference type="NCBI Taxonomy" id="178606"/>
    <lineage>
        <taxon>Bacteria</taxon>
        <taxon>Pseudomonadati</taxon>
        <taxon>Nitrospirota</taxon>
        <taxon>Nitrospiria</taxon>
        <taxon>Nitrospirales</taxon>
        <taxon>Nitrospiraceae</taxon>
        <taxon>Leptospirillum</taxon>
    </lineage>
</organism>
<reference evidence="1 2" key="1">
    <citation type="submission" date="2016-11" db="EMBL/GenBank/DDBJ databases">
        <title>Comparative genomics of co-occurring bacteria in distinct bioleaching systems unravels niche-specific adaptation.</title>
        <authorList>
            <person name="Zhang X."/>
            <person name="Liu X."/>
            <person name="Yin H."/>
        </authorList>
    </citation>
    <scope>NUCLEOTIDE SEQUENCE [LARGE SCALE GENOMIC DNA]</scope>
    <source>
        <strain evidence="1 2">DX</strain>
    </source>
</reference>
<evidence type="ECO:0000313" key="1">
    <source>
        <dbReference type="EMBL" id="OOH72804.1"/>
    </source>
</evidence>
<dbReference type="Proteomes" id="UP000188586">
    <property type="component" value="Unassembled WGS sequence"/>
</dbReference>
<dbReference type="Pfam" id="PF16816">
    <property type="entry name" value="DotD"/>
    <property type="match status" value="1"/>
</dbReference>
<proteinExistence type="predicted"/>
<dbReference type="InterPro" id="IPR038140">
    <property type="entry name" value="DotD_sf"/>
</dbReference>
<dbReference type="EMBL" id="MPOJ01000010">
    <property type="protein sequence ID" value="OOH72804.1"/>
    <property type="molecule type" value="Genomic_DNA"/>
</dbReference>
<dbReference type="PROSITE" id="PS51257">
    <property type="entry name" value="PROKAR_LIPOPROTEIN"/>
    <property type="match status" value="1"/>
</dbReference>